<evidence type="ECO:0000313" key="1">
    <source>
        <dbReference type="EMBL" id="RLN07983.1"/>
    </source>
</evidence>
<reference evidence="2" key="1">
    <citation type="journal article" date="2019" name="Nat. Commun.">
        <title>The genome of broomcorn millet.</title>
        <authorList>
            <person name="Zou C."/>
            <person name="Miki D."/>
            <person name="Li D."/>
            <person name="Tang Q."/>
            <person name="Xiao L."/>
            <person name="Rajput S."/>
            <person name="Deng P."/>
            <person name="Jia W."/>
            <person name="Huang R."/>
            <person name="Zhang M."/>
            <person name="Sun Y."/>
            <person name="Hu J."/>
            <person name="Fu X."/>
            <person name="Schnable P.S."/>
            <person name="Li F."/>
            <person name="Zhang H."/>
            <person name="Feng B."/>
            <person name="Zhu X."/>
            <person name="Liu R."/>
            <person name="Schnable J.C."/>
            <person name="Zhu J.-K."/>
            <person name="Zhang H."/>
        </authorList>
    </citation>
    <scope>NUCLEOTIDE SEQUENCE [LARGE SCALE GENOMIC DNA]</scope>
</reference>
<keyword evidence="2" id="KW-1185">Reference proteome</keyword>
<comment type="caution">
    <text evidence="1">The sequence shown here is derived from an EMBL/GenBank/DDBJ whole genome shotgun (WGS) entry which is preliminary data.</text>
</comment>
<dbReference type="SUPFAM" id="SSF57756">
    <property type="entry name" value="Retrovirus zinc finger-like domains"/>
    <property type="match status" value="1"/>
</dbReference>
<accession>A0A3L6RS51</accession>
<dbReference type="EMBL" id="PQIB02000007">
    <property type="protein sequence ID" value="RLN07983.1"/>
    <property type="molecule type" value="Genomic_DNA"/>
</dbReference>
<sequence>MQPAAPPACARLACSACGWPPTPWPPPLTLRPQRRLLARDSPTVGDATCGLSVEHRQTQLPQARRIIAKLRDRCFNCLSYSHHVATCRLPRRCLRCHGFRHLARECK</sequence>
<organism evidence="1 2">
    <name type="scientific">Panicum miliaceum</name>
    <name type="common">Proso millet</name>
    <name type="synonym">Broomcorn millet</name>
    <dbReference type="NCBI Taxonomy" id="4540"/>
    <lineage>
        <taxon>Eukaryota</taxon>
        <taxon>Viridiplantae</taxon>
        <taxon>Streptophyta</taxon>
        <taxon>Embryophyta</taxon>
        <taxon>Tracheophyta</taxon>
        <taxon>Spermatophyta</taxon>
        <taxon>Magnoliopsida</taxon>
        <taxon>Liliopsida</taxon>
        <taxon>Poales</taxon>
        <taxon>Poaceae</taxon>
        <taxon>PACMAD clade</taxon>
        <taxon>Panicoideae</taxon>
        <taxon>Panicodae</taxon>
        <taxon>Paniceae</taxon>
        <taxon>Panicinae</taxon>
        <taxon>Panicum</taxon>
        <taxon>Panicum sect. Panicum</taxon>
    </lineage>
</organism>
<evidence type="ECO:0000313" key="2">
    <source>
        <dbReference type="Proteomes" id="UP000275267"/>
    </source>
</evidence>
<dbReference type="Gene3D" id="4.10.60.10">
    <property type="entry name" value="Zinc finger, CCHC-type"/>
    <property type="match status" value="1"/>
</dbReference>
<dbReference type="GO" id="GO:0008270">
    <property type="term" value="F:zinc ion binding"/>
    <property type="evidence" value="ECO:0007669"/>
    <property type="project" value="InterPro"/>
</dbReference>
<dbReference type="GO" id="GO:0003676">
    <property type="term" value="F:nucleic acid binding"/>
    <property type="evidence" value="ECO:0007669"/>
    <property type="project" value="InterPro"/>
</dbReference>
<evidence type="ECO:0008006" key="3">
    <source>
        <dbReference type="Google" id="ProtNLM"/>
    </source>
</evidence>
<proteinExistence type="predicted"/>
<dbReference type="OrthoDB" id="10649066at2759"/>
<dbReference type="Proteomes" id="UP000275267">
    <property type="component" value="Unassembled WGS sequence"/>
</dbReference>
<name>A0A3L6RS51_PANMI</name>
<dbReference type="InterPro" id="IPR036875">
    <property type="entry name" value="Znf_CCHC_sf"/>
</dbReference>
<protein>
    <recommendedName>
        <fullName evidence="3">CCHC-type domain-containing protein</fullName>
    </recommendedName>
</protein>
<dbReference type="AlphaFoldDB" id="A0A3L6RS51"/>
<gene>
    <name evidence="1" type="ORF">C2845_PM11G04000</name>
</gene>